<organism evidence="1 2">
    <name type="scientific">Imshaugia aleurites</name>
    <dbReference type="NCBI Taxonomy" id="172621"/>
    <lineage>
        <taxon>Eukaryota</taxon>
        <taxon>Fungi</taxon>
        <taxon>Dikarya</taxon>
        <taxon>Ascomycota</taxon>
        <taxon>Pezizomycotina</taxon>
        <taxon>Lecanoromycetes</taxon>
        <taxon>OSLEUM clade</taxon>
        <taxon>Lecanoromycetidae</taxon>
        <taxon>Lecanorales</taxon>
        <taxon>Lecanorineae</taxon>
        <taxon>Parmeliaceae</taxon>
        <taxon>Imshaugia</taxon>
    </lineage>
</organism>
<accession>A0A8H3IZB9</accession>
<gene>
    <name evidence="1" type="ORF">IMSHALPRED_009842</name>
</gene>
<comment type="caution">
    <text evidence="1">The sequence shown here is derived from an EMBL/GenBank/DDBJ whole genome shotgun (WGS) entry which is preliminary data.</text>
</comment>
<keyword evidence="2" id="KW-1185">Reference proteome</keyword>
<sequence>MSYNCDEEVFGQPNFYSCMDAYAQMPPGKYARSYGDRGNRQPYDFPLPLRYASGKWQLVEDSESMAQTDDVPGDGTCIIEVFPIVEGFSDLMKPLDLKMAVQKLIQDCVAGDNPKGGIAERMGQADRLSVFVARIEPNSVRCFYAAGSPPVTALCPFGLNRMPVSDENQIFGQRGTPNIDVALPVRYADSLSECAIDVVIDGPPARANWYDIWGSAVMVVAMCARFGMSGSASTSDGGTILAVRVTNDAPATLSGAAA</sequence>
<name>A0A8H3IZB9_9LECA</name>
<evidence type="ECO:0000313" key="2">
    <source>
        <dbReference type="Proteomes" id="UP000664534"/>
    </source>
</evidence>
<dbReference type="EMBL" id="CAJPDT010000079">
    <property type="protein sequence ID" value="CAF9934809.1"/>
    <property type="molecule type" value="Genomic_DNA"/>
</dbReference>
<dbReference type="OrthoDB" id="10418672at2759"/>
<protein>
    <submittedName>
        <fullName evidence="1">Uncharacterized protein</fullName>
    </submittedName>
</protein>
<reference evidence="1" key="1">
    <citation type="submission" date="2021-03" db="EMBL/GenBank/DDBJ databases">
        <authorList>
            <person name="Tagirdzhanova G."/>
        </authorList>
    </citation>
    <scope>NUCLEOTIDE SEQUENCE</scope>
</reference>
<dbReference type="AlphaFoldDB" id="A0A8H3IZB9"/>
<proteinExistence type="predicted"/>
<evidence type="ECO:0000313" key="1">
    <source>
        <dbReference type="EMBL" id="CAF9934809.1"/>
    </source>
</evidence>
<dbReference type="Proteomes" id="UP000664534">
    <property type="component" value="Unassembled WGS sequence"/>
</dbReference>